<protein>
    <recommendedName>
        <fullName evidence="3">Myb-like domain-containing protein</fullName>
    </recommendedName>
</protein>
<evidence type="ECO:0008006" key="3">
    <source>
        <dbReference type="Google" id="ProtNLM"/>
    </source>
</evidence>
<dbReference type="Gramene" id="RZC50805">
    <property type="protein sequence ID" value="RZC50805"/>
    <property type="gene ID" value="C5167_019226"/>
</dbReference>
<keyword evidence="2" id="KW-1185">Reference proteome</keyword>
<reference evidence="1 2" key="1">
    <citation type="journal article" date="2018" name="Science">
        <title>The opium poppy genome and morphinan production.</title>
        <authorList>
            <person name="Guo L."/>
            <person name="Winzer T."/>
            <person name="Yang X."/>
            <person name="Li Y."/>
            <person name="Ning Z."/>
            <person name="He Z."/>
            <person name="Teodor R."/>
            <person name="Lu Y."/>
            <person name="Bowser T.A."/>
            <person name="Graham I.A."/>
            <person name="Ye K."/>
        </authorList>
    </citation>
    <scope>NUCLEOTIDE SEQUENCE [LARGE SCALE GENOMIC DNA]</scope>
    <source>
        <strain evidence="2">cv. HN1</strain>
        <tissue evidence="1">Leaves</tissue>
    </source>
</reference>
<dbReference type="AlphaFoldDB" id="A0A4Y7ITP1"/>
<evidence type="ECO:0000313" key="2">
    <source>
        <dbReference type="Proteomes" id="UP000316621"/>
    </source>
</evidence>
<organism evidence="1 2">
    <name type="scientific">Papaver somniferum</name>
    <name type="common">Opium poppy</name>
    <dbReference type="NCBI Taxonomy" id="3469"/>
    <lineage>
        <taxon>Eukaryota</taxon>
        <taxon>Viridiplantae</taxon>
        <taxon>Streptophyta</taxon>
        <taxon>Embryophyta</taxon>
        <taxon>Tracheophyta</taxon>
        <taxon>Spermatophyta</taxon>
        <taxon>Magnoliopsida</taxon>
        <taxon>Ranunculales</taxon>
        <taxon>Papaveraceae</taxon>
        <taxon>Papaveroideae</taxon>
        <taxon>Papaver</taxon>
    </lineage>
</organism>
<proteinExistence type="predicted"/>
<dbReference type="InterPro" id="IPR009057">
    <property type="entry name" value="Homeodomain-like_sf"/>
</dbReference>
<gene>
    <name evidence="1" type="ORF">C5167_019226</name>
</gene>
<name>A0A4Y7ITP1_PAPSO</name>
<evidence type="ECO:0000313" key="1">
    <source>
        <dbReference type="EMBL" id="RZC50805.1"/>
    </source>
</evidence>
<accession>A0A4Y7ITP1</accession>
<dbReference type="Proteomes" id="UP000316621">
    <property type="component" value="Chromosome 2"/>
</dbReference>
<dbReference type="EMBL" id="CM010716">
    <property type="protein sequence ID" value="RZC50805.1"/>
    <property type="molecule type" value="Genomic_DNA"/>
</dbReference>
<dbReference type="Gene3D" id="1.10.10.60">
    <property type="entry name" value="Homeodomain-like"/>
    <property type="match status" value="1"/>
</dbReference>
<dbReference type="SUPFAM" id="SSF46689">
    <property type="entry name" value="Homeodomain-like"/>
    <property type="match status" value="1"/>
</dbReference>
<sequence>MDLESVIKTGKSLSERKIDHERRNRWTSAENVALINALKAFPKDVTMRWENIADAFEEYGNTWAVEK</sequence>